<keyword evidence="2" id="KW-1185">Reference proteome</keyword>
<name>A0A0G2FZ01_9PEZI</name>
<accession>A0A0G2FZ01</accession>
<sequence>MRLRLHYERKTWDDKYGAIRNSCQKIIQDFAAASNSLQNYLSNADDGSGVVDLYQVMSQLHTLFRQDLLELHRLVDYESRYSQCVAAEYFLKDLDDRWLVRRSMHVLLGHLQATCGQVGGILQAMMEIWKGMGADAAFAEQVQECETLYSRINTAQTAIFSVVQVLRGNTLGERSGPGGHGPLAAVPVALRELRNGRNLRVAAMREYARIGDPKLRRLIQTWLNIIHFSQDIRHDDPDADDVVGGGGSIAELRRARDQAAGDALAISYLDRQDQVEANRAQGIGPAEGEDLVAAELQDEMAQLELSSEIVDLYSHSFSEEEQDRLRRRSF</sequence>
<dbReference type="Proteomes" id="UP000034680">
    <property type="component" value="Unassembled WGS sequence"/>
</dbReference>
<comment type="caution">
    <text evidence="1">The sequence shown here is derived from an EMBL/GenBank/DDBJ whole genome shotgun (WGS) entry which is preliminary data.</text>
</comment>
<gene>
    <name evidence="1" type="ORF">UCDDA912_g00906</name>
</gene>
<organism evidence="1 2">
    <name type="scientific">Diaporthe ampelina</name>
    <dbReference type="NCBI Taxonomy" id="1214573"/>
    <lineage>
        <taxon>Eukaryota</taxon>
        <taxon>Fungi</taxon>
        <taxon>Dikarya</taxon>
        <taxon>Ascomycota</taxon>
        <taxon>Pezizomycotina</taxon>
        <taxon>Sordariomycetes</taxon>
        <taxon>Sordariomycetidae</taxon>
        <taxon>Diaporthales</taxon>
        <taxon>Diaporthaceae</taxon>
        <taxon>Diaporthe</taxon>
    </lineage>
</organism>
<evidence type="ECO:0000313" key="2">
    <source>
        <dbReference type="Proteomes" id="UP000034680"/>
    </source>
</evidence>
<reference evidence="1 2" key="1">
    <citation type="submission" date="2015-05" db="EMBL/GenBank/DDBJ databases">
        <title>Distinctive expansion of gene families associated with plant cell wall degradation and secondary metabolism in the genomes of grapevine trunk pathogens.</title>
        <authorList>
            <person name="Lawrence D.P."/>
            <person name="Travadon R."/>
            <person name="Rolshausen P.E."/>
            <person name="Baumgartner K."/>
        </authorList>
    </citation>
    <scope>NUCLEOTIDE SEQUENCE [LARGE SCALE GENOMIC DNA]</scope>
    <source>
        <strain evidence="1">DA912</strain>
    </source>
</reference>
<dbReference type="EMBL" id="LCUC01000039">
    <property type="protein sequence ID" value="KKY39104.1"/>
    <property type="molecule type" value="Genomic_DNA"/>
</dbReference>
<dbReference type="AlphaFoldDB" id="A0A0G2FZ01"/>
<dbReference type="OrthoDB" id="3497519at2759"/>
<protein>
    <submittedName>
        <fullName evidence="1">Uncharacterized protein</fullName>
    </submittedName>
</protein>
<evidence type="ECO:0000313" key="1">
    <source>
        <dbReference type="EMBL" id="KKY39104.1"/>
    </source>
</evidence>
<proteinExistence type="predicted"/>
<reference evidence="1 2" key="2">
    <citation type="submission" date="2015-05" db="EMBL/GenBank/DDBJ databases">
        <authorList>
            <person name="Morales-Cruz A."/>
            <person name="Amrine K.C."/>
            <person name="Cantu D."/>
        </authorList>
    </citation>
    <scope>NUCLEOTIDE SEQUENCE [LARGE SCALE GENOMIC DNA]</scope>
    <source>
        <strain evidence="1">DA912</strain>
    </source>
</reference>